<protein>
    <submittedName>
        <fullName evidence="1">Uncharacterized protein</fullName>
    </submittedName>
</protein>
<evidence type="ECO:0000313" key="1">
    <source>
        <dbReference type="EMBL" id="AOQ24677.1"/>
    </source>
</evidence>
<dbReference type="EMBL" id="VCDX01000006">
    <property type="protein sequence ID" value="TYL12780.1"/>
    <property type="molecule type" value="Genomic_DNA"/>
</dbReference>
<name>A0AAC9MVQ8_NEOTH</name>
<dbReference type="Proteomes" id="UP000322283">
    <property type="component" value="Unassembled WGS sequence"/>
</dbReference>
<keyword evidence="4" id="KW-1185">Reference proteome</keyword>
<evidence type="ECO:0000313" key="4">
    <source>
        <dbReference type="Proteomes" id="UP000322283"/>
    </source>
</evidence>
<dbReference type="Proteomes" id="UP000094598">
    <property type="component" value="Chromosome"/>
</dbReference>
<dbReference type="Gene3D" id="3.30.1120.40">
    <property type="entry name" value="Stage V sporulation protein G"/>
    <property type="match status" value="1"/>
</dbReference>
<dbReference type="InterPro" id="IPR036751">
    <property type="entry name" value="SpoVG_sf"/>
</dbReference>
<dbReference type="GO" id="GO:0030435">
    <property type="term" value="P:sporulation resulting in formation of a cellular spore"/>
    <property type="evidence" value="ECO:0007669"/>
    <property type="project" value="InterPro"/>
</dbReference>
<sequence>MSKVFVTGLREEAPEENSAVKTYVLCKYGDRPCIDPELRGKNCHWYTSEDGQQYCTYHPIPQAAMQPPTHCPEHETLLVADGNALRCPKCDWNNYDPNIEEVEKTMAQTKNIQNNQNKEEKVMTQTAQEVTQDVTVQKELLQKRSLIIRNLRQAGLRVNPKEIKWFSKGQFGIQGIIVRPFHVEGSRTVAFITVIFEHMALDGFRLVSWKKSFFVAPPSRQGKSKSGKVQYYNTIFCSREMLDVIRDATLMVVKDVVVA</sequence>
<gene>
    <name evidence="1" type="ORF">Maut_02249</name>
    <name evidence="2" type="ORF">MTAT_20220</name>
</gene>
<reference evidence="1 3" key="1">
    <citation type="submission" date="2016-08" db="EMBL/GenBank/DDBJ databases">
        <title>Moorella thermoacetica DSM 103132.</title>
        <authorList>
            <person name="Jendresen C.B."/>
            <person name="Redl S.M."/>
            <person name="Jensen T.O."/>
            <person name="Nielsen A.T."/>
        </authorList>
    </citation>
    <scope>NUCLEOTIDE SEQUENCE [LARGE SCALE GENOMIC DNA]</scope>
    <source>
        <strain evidence="1 3">DSM 103132</strain>
    </source>
</reference>
<dbReference type="EMBL" id="CP017019">
    <property type="protein sequence ID" value="AOQ24677.1"/>
    <property type="molecule type" value="Genomic_DNA"/>
</dbReference>
<dbReference type="AlphaFoldDB" id="A0AAC9MVQ8"/>
<proteinExistence type="predicted"/>
<accession>A0AAC9MVQ8</accession>
<evidence type="ECO:0000313" key="3">
    <source>
        <dbReference type="Proteomes" id="UP000094598"/>
    </source>
</evidence>
<evidence type="ECO:0000313" key="2">
    <source>
        <dbReference type="EMBL" id="TYL12780.1"/>
    </source>
</evidence>
<dbReference type="RefSeq" id="WP_148871564.1">
    <property type="nucleotide sequence ID" value="NZ_CP017019.1"/>
</dbReference>
<reference evidence="2 4" key="2">
    <citation type="submission" date="2019-05" db="EMBL/GenBank/DDBJ databases">
        <title>Genome sequence of Moorella thermoacetica ATCC 33924.</title>
        <authorList>
            <person name="Poehlein A."/>
            <person name="Bengelsdorf F.R."/>
            <person name="Duerre P."/>
            <person name="Daniel R."/>
        </authorList>
    </citation>
    <scope>NUCLEOTIDE SEQUENCE [LARGE SCALE GENOMIC DNA]</scope>
    <source>
        <strain evidence="2 4">ATCC 33924</strain>
    </source>
</reference>
<organism evidence="1 3">
    <name type="scientific">Neomoorella thermoacetica</name>
    <name type="common">Clostridium thermoaceticum</name>
    <dbReference type="NCBI Taxonomy" id="1525"/>
    <lineage>
        <taxon>Bacteria</taxon>
        <taxon>Bacillati</taxon>
        <taxon>Bacillota</taxon>
        <taxon>Clostridia</taxon>
        <taxon>Neomoorellales</taxon>
        <taxon>Neomoorellaceae</taxon>
        <taxon>Neomoorella</taxon>
    </lineage>
</organism>